<evidence type="ECO:0000256" key="9">
    <source>
        <dbReference type="ARBA" id="ARBA00022777"/>
    </source>
</evidence>
<feature type="compositionally biased region" description="Polar residues" evidence="18">
    <location>
        <begin position="2428"/>
        <end position="2443"/>
    </location>
</feature>
<evidence type="ECO:0000313" key="21">
    <source>
        <dbReference type="Proteomes" id="UP000824782"/>
    </source>
</evidence>
<feature type="compositionally biased region" description="Acidic residues" evidence="18">
    <location>
        <begin position="2527"/>
        <end position="2536"/>
    </location>
</feature>
<keyword evidence="10" id="KW-0067">ATP-binding</keyword>
<feature type="region of interest" description="Disordered" evidence="18">
    <location>
        <begin position="1730"/>
        <end position="1762"/>
    </location>
</feature>
<feature type="compositionally biased region" description="Polar residues" evidence="18">
    <location>
        <begin position="2149"/>
        <end position="2158"/>
    </location>
</feature>
<evidence type="ECO:0000256" key="12">
    <source>
        <dbReference type="ARBA" id="ARBA00047899"/>
    </source>
</evidence>
<feature type="region of interest" description="Disordered" evidence="18">
    <location>
        <begin position="1989"/>
        <end position="2014"/>
    </location>
</feature>
<feature type="region of interest" description="Disordered" evidence="18">
    <location>
        <begin position="97"/>
        <end position="126"/>
    </location>
</feature>
<evidence type="ECO:0000256" key="17">
    <source>
        <dbReference type="ARBA" id="ARBA00083534"/>
    </source>
</evidence>
<evidence type="ECO:0000256" key="11">
    <source>
        <dbReference type="ARBA" id="ARBA00022843"/>
    </source>
</evidence>
<feature type="region of interest" description="Disordered" evidence="18">
    <location>
        <begin position="498"/>
        <end position="548"/>
    </location>
</feature>
<comment type="subcellular location">
    <subcellularLocation>
        <location evidence="2">Cytoplasm</location>
    </subcellularLocation>
</comment>
<feature type="region of interest" description="Disordered" evidence="18">
    <location>
        <begin position="2577"/>
        <end position="2635"/>
    </location>
</feature>
<dbReference type="Gene3D" id="1.10.510.10">
    <property type="entry name" value="Transferase(Phosphotransferase) domain 1"/>
    <property type="match status" value="1"/>
</dbReference>
<reference evidence="20" key="1">
    <citation type="thesis" date="2020" institute="ProQuest LLC" country="789 East Eisenhower Parkway, Ann Arbor, MI, USA">
        <title>Comparative Genomics and Chromosome Evolution.</title>
        <authorList>
            <person name="Mudd A.B."/>
        </authorList>
    </citation>
    <scope>NUCLEOTIDE SEQUENCE</scope>
    <source>
        <strain evidence="20">237g6f4</strain>
        <tissue evidence="20">Blood</tissue>
    </source>
</reference>
<dbReference type="PANTHER" id="PTHR13902">
    <property type="entry name" value="SERINE/THREONINE-PROTEIN KINASE WNK WITH NO LYSINE -RELATED"/>
    <property type="match status" value="1"/>
</dbReference>
<evidence type="ECO:0000256" key="10">
    <source>
        <dbReference type="ARBA" id="ARBA00022840"/>
    </source>
</evidence>
<evidence type="ECO:0000256" key="6">
    <source>
        <dbReference type="ARBA" id="ARBA00022553"/>
    </source>
</evidence>
<feature type="compositionally biased region" description="Polar residues" evidence="18">
    <location>
        <begin position="2618"/>
        <end position="2634"/>
    </location>
</feature>
<dbReference type="Gene3D" id="3.10.20.90">
    <property type="entry name" value="Phosphatidylinositol 3-kinase Catalytic Subunit, Chain A, domain 1"/>
    <property type="match status" value="2"/>
</dbReference>
<evidence type="ECO:0000313" key="20">
    <source>
        <dbReference type="EMBL" id="KAG8554725.1"/>
    </source>
</evidence>
<name>A0AAV7A1W8_ENGPU</name>
<accession>A0AAV7A1W8</accession>
<dbReference type="Pfam" id="PF12202">
    <property type="entry name" value="OSR1_C"/>
    <property type="match status" value="1"/>
</dbReference>
<evidence type="ECO:0000256" key="1">
    <source>
        <dbReference type="ARBA" id="ARBA00001946"/>
    </source>
</evidence>
<evidence type="ECO:0000256" key="18">
    <source>
        <dbReference type="SAM" id="MobiDB-lite"/>
    </source>
</evidence>
<comment type="catalytic activity">
    <reaction evidence="13">
        <text>L-seryl-[protein] + ATP = O-phospho-L-seryl-[protein] + ADP + H(+)</text>
        <dbReference type="Rhea" id="RHEA:17989"/>
        <dbReference type="Rhea" id="RHEA-COMP:9863"/>
        <dbReference type="Rhea" id="RHEA-COMP:11604"/>
        <dbReference type="ChEBI" id="CHEBI:15378"/>
        <dbReference type="ChEBI" id="CHEBI:29999"/>
        <dbReference type="ChEBI" id="CHEBI:30616"/>
        <dbReference type="ChEBI" id="CHEBI:83421"/>
        <dbReference type="ChEBI" id="CHEBI:456216"/>
        <dbReference type="EC" id="2.7.11.1"/>
    </reaction>
</comment>
<comment type="catalytic activity">
    <reaction evidence="12">
        <text>L-threonyl-[protein] + ATP = O-phospho-L-threonyl-[protein] + ADP + H(+)</text>
        <dbReference type="Rhea" id="RHEA:46608"/>
        <dbReference type="Rhea" id="RHEA-COMP:11060"/>
        <dbReference type="Rhea" id="RHEA-COMP:11605"/>
        <dbReference type="ChEBI" id="CHEBI:15378"/>
        <dbReference type="ChEBI" id="CHEBI:30013"/>
        <dbReference type="ChEBI" id="CHEBI:30616"/>
        <dbReference type="ChEBI" id="CHEBI:61977"/>
        <dbReference type="ChEBI" id="CHEBI:456216"/>
        <dbReference type="EC" id="2.7.11.1"/>
    </reaction>
</comment>
<dbReference type="InterPro" id="IPR056865">
    <property type="entry name" value="CCTL2_WNK"/>
</dbReference>
<dbReference type="PROSITE" id="PS00108">
    <property type="entry name" value="PROTEIN_KINASE_ST"/>
    <property type="match status" value="1"/>
</dbReference>
<feature type="compositionally biased region" description="Polar residues" evidence="18">
    <location>
        <begin position="2390"/>
        <end position="2410"/>
    </location>
</feature>
<evidence type="ECO:0000256" key="7">
    <source>
        <dbReference type="ARBA" id="ARBA00022679"/>
    </source>
</evidence>
<dbReference type="Pfam" id="PF24889">
    <property type="entry name" value="CCTL2_WNK"/>
    <property type="match status" value="1"/>
</dbReference>
<feature type="compositionally biased region" description="Polar residues" evidence="18">
    <location>
        <begin position="1583"/>
        <end position="1593"/>
    </location>
</feature>
<dbReference type="CDD" id="cd14031">
    <property type="entry name" value="STKc_WNK3"/>
    <property type="match status" value="1"/>
</dbReference>
<evidence type="ECO:0000259" key="19">
    <source>
        <dbReference type="PROSITE" id="PS50011"/>
    </source>
</evidence>
<dbReference type="EMBL" id="WNYA01000010">
    <property type="protein sequence ID" value="KAG8554725.1"/>
    <property type="molecule type" value="Genomic_DNA"/>
</dbReference>
<dbReference type="InterPro" id="IPR008271">
    <property type="entry name" value="Ser/Thr_kinase_AS"/>
</dbReference>
<evidence type="ECO:0000256" key="3">
    <source>
        <dbReference type="ARBA" id="ARBA00012513"/>
    </source>
</evidence>
<dbReference type="EC" id="2.7.11.1" evidence="3"/>
<feature type="region of interest" description="Disordered" evidence="18">
    <location>
        <begin position="1786"/>
        <end position="1833"/>
    </location>
</feature>
<feature type="region of interest" description="Disordered" evidence="18">
    <location>
        <begin position="2190"/>
        <end position="2216"/>
    </location>
</feature>
<keyword evidence="9" id="KW-0418">Kinase</keyword>
<comment type="subunit">
    <text evidence="14">Interacts with WNK1 and WNK4.</text>
</comment>
<keyword evidence="4" id="KW-0963">Cytoplasm</keyword>
<dbReference type="InterPro" id="IPR050588">
    <property type="entry name" value="WNK_Ser-Thr_kinase"/>
</dbReference>
<evidence type="ECO:0000256" key="13">
    <source>
        <dbReference type="ARBA" id="ARBA00048679"/>
    </source>
</evidence>
<feature type="region of interest" description="Disordered" evidence="18">
    <location>
        <begin position="1252"/>
        <end position="1283"/>
    </location>
</feature>
<dbReference type="Gene3D" id="3.30.200.20">
    <property type="entry name" value="Phosphorylase Kinase, domain 1"/>
    <property type="match status" value="1"/>
</dbReference>
<dbReference type="GO" id="GO:0005524">
    <property type="term" value="F:ATP binding"/>
    <property type="evidence" value="ECO:0007669"/>
    <property type="project" value="UniProtKB-KW"/>
</dbReference>
<feature type="compositionally biased region" description="Polar residues" evidence="18">
    <location>
        <begin position="2470"/>
        <end position="2484"/>
    </location>
</feature>
<dbReference type="GO" id="GO:0005737">
    <property type="term" value="C:cytoplasm"/>
    <property type="evidence" value="ECO:0007669"/>
    <property type="project" value="UniProtKB-SubCell"/>
</dbReference>
<keyword evidence="5" id="KW-0723">Serine/threonine-protein kinase</keyword>
<dbReference type="FunFam" id="1.10.510.10:FF:000006">
    <property type="entry name" value="Serine/threonine-protein kinase WNK1 isoform 2"/>
    <property type="match status" value="1"/>
</dbReference>
<evidence type="ECO:0000256" key="16">
    <source>
        <dbReference type="ARBA" id="ARBA00080935"/>
    </source>
</evidence>
<keyword evidence="7" id="KW-0808">Transferase</keyword>
<feature type="domain" description="Protein kinase" evidence="19">
    <location>
        <begin position="144"/>
        <end position="402"/>
    </location>
</feature>
<evidence type="ECO:0000256" key="5">
    <source>
        <dbReference type="ARBA" id="ARBA00022527"/>
    </source>
</evidence>
<dbReference type="InterPro" id="IPR024678">
    <property type="entry name" value="Kinase_OSR1/WNK_CCT"/>
</dbReference>
<dbReference type="FunFam" id="3.10.20.90:FF:000166">
    <property type="entry name" value="serine/threonine-protein kinase WNK3 isoform X1"/>
    <property type="match status" value="1"/>
</dbReference>
<dbReference type="GO" id="GO:0004674">
    <property type="term" value="F:protein serine/threonine kinase activity"/>
    <property type="evidence" value="ECO:0007669"/>
    <property type="project" value="UniProtKB-KW"/>
</dbReference>
<dbReference type="Proteomes" id="UP000824782">
    <property type="component" value="Unassembled WGS sequence"/>
</dbReference>
<keyword evidence="11" id="KW-0832">Ubl conjugation</keyword>
<dbReference type="GO" id="GO:0006884">
    <property type="term" value="P:cell volume homeostasis"/>
    <property type="evidence" value="ECO:0007669"/>
    <property type="project" value="UniProtKB-ARBA"/>
</dbReference>
<comment type="cofactor">
    <cofactor evidence="1">
        <name>Mg(2+)</name>
        <dbReference type="ChEBI" id="CHEBI:18420"/>
    </cofactor>
</comment>
<keyword evidence="21" id="KW-1185">Reference proteome</keyword>
<dbReference type="Pfam" id="PF00069">
    <property type="entry name" value="Pkinase"/>
    <property type="match status" value="1"/>
</dbReference>
<dbReference type="InterPro" id="IPR011009">
    <property type="entry name" value="Kinase-like_dom_sf"/>
</dbReference>
<feature type="region of interest" description="Disordered" evidence="18">
    <location>
        <begin position="1"/>
        <end position="59"/>
    </location>
</feature>
<dbReference type="SUPFAM" id="SSF56112">
    <property type="entry name" value="Protein kinase-like (PK-like)"/>
    <property type="match status" value="1"/>
</dbReference>
<feature type="compositionally biased region" description="Polar residues" evidence="18">
    <location>
        <begin position="2204"/>
        <end position="2214"/>
    </location>
</feature>
<organism evidence="20 21">
    <name type="scientific">Engystomops pustulosus</name>
    <name type="common">Tungara frog</name>
    <name type="synonym">Physalaemus pustulosus</name>
    <dbReference type="NCBI Taxonomy" id="76066"/>
    <lineage>
        <taxon>Eukaryota</taxon>
        <taxon>Metazoa</taxon>
        <taxon>Chordata</taxon>
        <taxon>Craniata</taxon>
        <taxon>Vertebrata</taxon>
        <taxon>Euteleostomi</taxon>
        <taxon>Amphibia</taxon>
        <taxon>Batrachia</taxon>
        <taxon>Anura</taxon>
        <taxon>Neobatrachia</taxon>
        <taxon>Hyloidea</taxon>
        <taxon>Leptodactylidae</taxon>
        <taxon>Leiuperinae</taxon>
        <taxon>Engystomops</taxon>
    </lineage>
</organism>
<comment type="caution">
    <text evidence="20">The sequence shown here is derived from an EMBL/GenBank/DDBJ whole genome shotgun (WGS) entry which is preliminary data.</text>
</comment>
<protein>
    <recommendedName>
        <fullName evidence="15">Serine/threonine-protein kinase WNK3</fullName>
        <ecNumber evidence="3">2.7.11.1</ecNumber>
    </recommendedName>
    <alternativeName>
        <fullName evidence="16">Protein kinase lysine-deficient 3</fullName>
    </alternativeName>
    <alternativeName>
        <fullName evidence="17">Protein kinase with no lysine 3</fullName>
    </alternativeName>
</protein>
<feature type="compositionally biased region" description="Low complexity" evidence="18">
    <location>
        <begin position="2451"/>
        <end position="2462"/>
    </location>
</feature>
<feature type="compositionally biased region" description="Basic and acidic residues" evidence="18">
    <location>
        <begin position="498"/>
        <end position="508"/>
    </location>
</feature>
<feature type="region of interest" description="Disordered" evidence="18">
    <location>
        <begin position="2149"/>
        <end position="2170"/>
    </location>
</feature>
<evidence type="ECO:0000256" key="2">
    <source>
        <dbReference type="ARBA" id="ARBA00004496"/>
    </source>
</evidence>
<feature type="region of interest" description="Disordered" evidence="18">
    <location>
        <begin position="2258"/>
        <end position="2280"/>
    </location>
</feature>
<gene>
    <name evidence="20" type="ORF">GDO81_003875</name>
</gene>
<feature type="compositionally biased region" description="Low complexity" evidence="18">
    <location>
        <begin position="1263"/>
        <end position="1282"/>
    </location>
</feature>
<proteinExistence type="predicted"/>
<keyword evidence="6" id="KW-0597">Phosphoprotein</keyword>
<feature type="region of interest" description="Disordered" evidence="18">
    <location>
        <begin position="2390"/>
        <end position="2536"/>
    </location>
</feature>
<dbReference type="InterPro" id="IPR000719">
    <property type="entry name" value="Prot_kinase_dom"/>
</dbReference>
<dbReference type="GO" id="GO:1904062">
    <property type="term" value="P:regulation of monoatomic cation transmembrane transport"/>
    <property type="evidence" value="ECO:0007669"/>
    <property type="project" value="UniProtKB-ARBA"/>
</dbReference>
<sequence>MATDSGEPASTDESDKPAGFSAEKNLVPQGTSLVRHVSMEESDKPLSASGTSERKRFFRKSVDITEDDRILEQPLKEEKVVDCEGKPQLGSHMANAIGVGQDDKSESKVVSDASKDSPREKTEKEMEEEAEMKAVATSPSGRFLKFDIELGRGAFKTVFKGLDTETWVEVAWCELQDRKLTKAEQQRFKEEAEMLKGLQHPNIVRFYDSWESSLKGKKCIVLVTELMTSGTLKTYLKRFKVMKPKVLRSWCRQILKGLQFLHTRTPPIIHRDLKCDNIFITGPTGSVKIGDLGLATLMRTSFAKSVIGTPEFMAPEMYEEHYDESVDVYAFGMCMLEMATSEYPYSECQNAAQIYRKVTSGIKPASFNKVSDPEVKEIIESCIRQNKTERLSIKDLLNHAFFAEDTGLRVELAEEDDGVNASLALRLWVEDPKKLKGKHKDNEAIEFSFNLELDNPDEVAYEMVKSGFFHESDSKAVAKSIRDRVCLIKKTRERKMLAGHIEERRDSQSRAVGAPVAQTSTPVPAGVSQVGVNESEETEVDQHVRQQLQQQQQQYQQCSSVTADSLSDIGGGSVALSDASSQHSAIYATSHEAISVQQVPGLPQTEPAHVGQYYPPQHVMGHYQQTQAMPIPQQMLSVQCMPQPGSPYQQLPVVDGQLNAQPVDVQMTFQADGKTLPHTNTIDASMMPVLQPAISALSPQLMSSQMSAQQTRAGIQLDACGLTGVPVADNHVPTLLPVCHQSMLNQYGMQNVVHQTPNVVGVQGNAQQHQVTAVQQPTLPSQDHVMYSTNLQQGQNFYMPQHLEQMPSSNLQTSYQSPLMPQTMVDQAPKLIQPTAVAQETVMQQMRSEHPHELEHLPLTAPISSEAAGHAQQILTSSVHEQLPNNQQSLSQIPVQQATSVQAMHMPNPSIMEQPGFPQHVAEQFPTHPNTTQNPAEQPLYIQIPPMDVYSQQPMLVTEQTLITQKTLAPSEQTTFVHQTGVLPEQLIYNQQIVQSADQMRYVHQNMPLPDQFTHAQRPGYPQQVMMPEKTTYQQQATPAEHIMYIQQTASIESPVYIQQTAEQPVYSHPSVQSSAQQMVPPEKIGYVQQVHPAEQPVYTQQNVAPPEHAVYSHTVIPPTEKPLYAQHPVPPPMHQPVYAQQSLPSNTEQLPVCSQQSVPGLQPVYGKQAVPQPELQMVYTQQVVPPPLEQQPAYVQHSAPPTEQQVYAQHVMSAADQPVYVQPVNTQHVMAQVEQPVSAQHMAPPVEQPICGQHPGPPPEQPHYTQHVVPPSQQPVSSQHVMPAPEQPPVYVQQAPSEHPVYAHQPMPPHEANMFTQQPLQPSIQKADVYTGRSINSQQAPKDQLLYNREHVPVGEPQYNQQAVPPSDTSSYVQSSLGSSTQQVYTQNLTPPVDQPGYRPPPQPILNKHLSTAADQLGFTQHALPAAEQHVHRPLSPAVPSYASRQVPVVDQVYVQQTATPAELHMYNQQPNPVMYSSQPSHQTVYATMQHVPAVSENPVLYSHTTPSSVHGLLPSSDRPVYTQNSMQSENLPHALHALPTVETQGYATQLMPSEIPASLQLQRTMTPPQDHRAEGQAESVVYSQQSIQSPDKPTLAGHSGTDLSQSSMHLVGQQPINQGFVQVGGPVQQTPVPVSYSQAGVLPSEHDQPLMAQQQQNGHQNSTHANTSIPTQETYLQTQHPPVQTYVPQTMDNLSSMPGMAPVSHNQDVLNQISSQHQVHSASELPAPVLQPDNRESLQQPGYLNPMSQQSSSTSAGTENIPDVYQLPAQTHQLDPNFQQAHPAEVSGVQKVDPVQSNQIDYSRDGTGTPDGPLGNGKQEKMKQRRTSCPRPDKMTRFNLSFLGVSNFGDNMVECQLETHNNKMVTFKFDADGDAPEDIALYMVEDDFVLEAEKDKFVEELKLIVTQAQEILQNVPVMERTELPVSESASLTGSSEHVQVVAPASAPAGGVSVPQSSPVGRWRFFINQTIKNRETQSFVTQTSITRVPQQATGPHNEARRSLPEDLSSAKQSCSFQAGHPMLSTSSDGQVSSKETAPLVVNSHVVNGNEILSAAVTNSGSATGQVQKESEVYNNNIAVVTEAQHPAIGGDQEVQVANGGIYAAETGAQPGPLSSQNTTAMSLSLTKSDSIGPSDATYYPQTPVSEASLAHSASVQESDNEGPPKIEYSDNCIKTLDEKLRNLLYQDSSASSYADSQKETKSTESPLSSSAEDTLSCPAPEAAIVNPASTQATPEQTEPVDPLPVKTAEAAIAVPGELTPSESSEDAWHPGSASHACTKRSMGTGSAHLQTGGGYFGLSFTCPSLKNPISKKPWARKLKSWACRLRHSNSLFKRSRVRQVDDDGVRREVPDATQRVVEALAECALSEGTSSGTSAFKRGRFQVVTVPQQEQSIAAETPSIPSTSLVSDKTISAEETESAATRAEDTPQSASTACETDASSLTPDRELEETSVTGSSVPSSSALWMKDIPNQNSFTKQPSSDSEMSAAPGKGQDYKSRDTGQNCIGEKPFLQNQNSHLYSPSSPMSSDDESELEDEDLKVELQKLREKHIQEVVSLQAQQNRELQEVYVRLRALRENKAQSSDTSSQQMSPRRPRSLKSKQRSRPQSLTHMDNGIGHSDQQCSESNSDACQQSVSEKKSLFTDDLHKLVDDWAKENAGNLHQKPSLNQIKLNQNRPDTDAWSRVHEASVVTSSFPSTWVPTLSQIHGTVPAAISQSLVLPNYTSGGIPSYPIPHGCQLNSMGSGGYPVQWSNQTPGLPAQHLAAYQPGIGMQAFPSATAPKAATIPSSPK</sequence>
<feature type="compositionally biased region" description="Polar residues" evidence="18">
    <location>
        <begin position="1739"/>
        <end position="1760"/>
    </location>
</feature>
<evidence type="ECO:0000256" key="8">
    <source>
        <dbReference type="ARBA" id="ARBA00022741"/>
    </source>
</evidence>
<evidence type="ECO:0000256" key="15">
    <source>
        <dbReference type="ARBA" id="ARBA00071800"/>
    </source>
</evidence>
<evidence type="ECO:0000256" key="14">
    <source>
        <dbReference type="ARBA" id="ARBA00063874"/>
    </source>
</evidence>
<dbReference type="PROSITE" id="PS50011">
    <property type="entry name" value="PROTEIN_KINASE_DOM"/>
    <property type="match status" value="1"/>
</dbReference>
<keyword evidence="8" id="KW-0547">Nucleotide-binding</keyword>
<feature type="region of interest" description="Disordered" evidence="18">
    <location>
        <begin position="1564"/>
        <end position="1607"/>
    </location>
</feature>
<dbReference type="SMART" id="SM00220">
    <property type="entry name" value="S_TKc"/>
    <property type="match status" value="1"/>
</dbReference>
<feature type="compositionally biased region" description="Basic residues" evidence="18">
    <location>
        <begin position="2592"/>
        <end position="2603"/>
    </location>
</feature>
<evidence type="ECO:0000256" key="4">
    <source>
        <dbReference type="ARBA" id="ARBA00022490"/>
    </source>
</evidence>
<feature type="compositionally biased region" description="Basic and acidic residues" evidence="18">
    <location>
        <begin position="101"/>
        <end position="124"/>
    </location>
</feature>
<dbReference type="FunFam" id="3.30.200.20:FF:000494">
    <property type="entry name" value="serine/threonine-protein kinase WNK2 isoform X2"/>
    <property type="match status" value="1"/>
</dbReference>
<dbReference type="FunFam" id="3.10.20.90:FF:000007">
    <property type="entry name" value="Serine/threonine-protein kinase WNK1 isoform 1"/>
    <property type="match status" value="1"/>
</dbReference>